<feature type="compositionally biased region" description="Low complexity" evidence="2">
    <location>
        <begin position="15"/>
        <end position="32"/>
    </location>
</feature>
<feature type="compositionally biased region" description="Low complexity" evidence="2">
    <location>
        <begin position="106"/>
        <end position="121"/>
    </location>
</feature>
<evidence type="ECO:0000313" key="4">
    <source>
        <dbReference type="EMBL" id="QBR94350.1"/>
    </source>
</evidence>
<dbReference type="GO" id="GO:0006281">
    <property type="term" value="P:DNA repair"/>
    <property type="evidence" value="ECO:0007669"/>
    <property type="project" value="InterPro"/>
</dbReference>
<dbReference type="CDD" id="cd06445">
    <property type="entry name" value="ATase"/>
    <property type="match status" value="1"/>
</dbReference>
<feature type="compositionally biased region" description="Low complexity" evidence="2">
    <location>
        <begin position="147"/>
        <end position="161"/>
    </location>
</feature>
<feature type="compositionally biased region" description="Low complexity" evidence="2">
    <location>
        <begin position="48"/>
        <end position="83"/>
    </location>
</feature>
<feature type="compositionally biased region" description="Polar residues" evidence="2">
    <location>
        <begin position="181"/>
        <end position="195"/>
    </location>
</feature>
<dbReference type="Gene3D" id="1.10.10.10">
    <property type="entry name" value="Winged helix-like DNA-binding domain superfamily/Winged helix DNA-binding domain"/>
    <property type="match status" value="1"/>
</dbReference>
<sequence>MPRTVPARARPPTPTAATPDRCRSAPASASPAGRPWPTPARPSGAGGSRTARGARCGRSGSRAATCAPPTTSPWSASPAGASTRSTRRCRSGAGRPGSPAPRPRAARSTPTAAPACGPPTCCRRRPAPRWGEPPAGGGWRSTPPRPASRATRAAASSTSRAGRSERSRPSRSPRFPAPTAWATSPGSWRTRSGTPASRACGWCGARGRSAPSPDRTWSASLLLRHSCLRDEPVVSPAGRGNRPRSHAYPDAVARIDPEEYAELVLRCVEQVPRGRVTTYGAVAEVVGELAGGGGPRQVGSVMAAYGGSVPWWRVVRADGSLPPSHQDEARQAYLEEGTPMRPSGAIDLRRAFFRPAPPAAPGPGGRSRPEV</sequence>
<evidence type="ECO:0000259" key="3">
    <source>
        <dbReference type="Pfam" id="PF01035"/>
    </source>
</evidence>
<accession>A0A4P7GQC4</accession>
<reference evidence="4 5" key="1">
    <citation type="submission" date="2019-03" db="EMBL/GenBank/DDBJ databases">
        <title>Three New Species of Nocardioides, Nocardioides euryhalodurans sp. nov., Nocardioides seonyuensis sp. nov. and Nocardioides eburneoflavus sp. nov., Iolated from Soil.</title>
        <authorList>
            <person name="Roh S.G."/>
            <person name="Lee C."/>
            <person name="Kim M.-K."/>
            <person name="Kim S.B."/>
        </authorList>
    </citation>
    <scope>NUCLEOTIDE SEQUENCE [LARGE SCALE GENOMIC DNA]</scope>
    <source>
        <strain evidence="4 5">MMS17-SY117</strain>
    </source>
</reference>
<dbReference type="KEGG" id="noy:EXE57_06270"/>
<keyword evidence="5" id="KW-1185">Reference proteome</keyword>
<keyword evidence="1" id="KW-0227">DNA damage</keyword>
<dbReference type="AlphaFoldDB" id="A0A4P7GQC4"/>
<proteinExistence type="predicted"/>
<dbReference type="InterPro" id="IPR036217">
    <property type="entry name" value="MethylDNA_cys_MeTrfase_DNAb"/>
</dbReference>
<dbReference type="Pfam" id="PF01035">
    <property type="entry name" value="DNA_binding_1"/>
    <property type="match status" value="1"/>
</dbReference>
<dbReference type="Proteomes" id="UP000294894">
    <property type="component" value="Chromosome"/>
</dbReference>
<dbReference type="InterPro" id="IPR052520">
    <property type="entry name" value="ATL_DNA_repair"/>
</dbReference>
<dbReference type="EMBL" id="CP038267">
    <property type="protein sequence ID" value="QBR94350.1"/>
    <property type="molecule type" value="Genomic_DNA"/>
</dbReference>
<dbReference type="InterPro" id="IPR014048">
    <property type="entry name" value="MethylDNA_cys_MeTrfase_DNA-bd"/>
</dbReference>
<dbReference type="GO" id="GO:0003824">
    <property type="term" value="F:catalytic activity"/>
    <property type="evidence" value="ECO:0007669"/>
    <property type="project" value="InterPro"/>
</dbReference>
<feature type="domain" description="Methylated-DNA-[protein]-cysteine S-methyltransferase DNA binding" evidence="3">
    <location>
        <begin position="261"/>
        <end position="334"/>
    </location>
</feature>
<dbReference type="InterPro" id="IPR036388">
    <property type="entry name" value="WH-like_DNA-bd_sf"/>
</dbReference>
<gene>
    <name evidence="4" type="ORF">EXE57_06270</name>
</gene>
<dbReference type="PANTHER" id="PTHR42942">
    <property type="entry name" value="6-O-METHYLGUANINE DNA METHYLTRANSFERASE"/>
    <property type="match status" value="1"/>
</dbReference>
<evidence type="ECO:0000256" key="1">
    <source>
        <dbReference type="ARBA" id="ARBA00022763"/>
    </source>
</evidence>
<name>A0A4P7GQC4_9ACTN</name>
<evidence type="ECO:0000256" key="2">
    <source>
        <dbReference type="SAM" id="MobiDB-lite"/>
    </source>
</evidence>
<feature type="region of interest" description="Disordered" evidence="2">
    <location>
        <begin position="1"/>
        <end position="195"/>
    </location>
</feature>
<dbReference type="SUPFAM" id="SSF46767">
    <property type="entry name" value="Methylated DNA-protein cysteine methyltransferase, C-terminal domain"/>
    <property type="match status" value="1"/>
</dbReference>
<evidence type="ECO:0000313" key="5">
    <source>
        <dbReference type="Proteomes" id="UP000294894"/>
    </source>
</evidence>
<protein>
    <recommendedName>
        <fullName evidence="3">Methylated-DNA-[protein]-cysteine S-methyltransferase DNA binding domain-containing protein</fullName>
    </recommendedName>
</protein>
<dbReference type="PANTHER" id="PTHR42942:SF1">
    <property type="entry name" value="ALKYLTRANSFERASE-LIKE PROTEIN 1"/>
    <property type="match status" value="1"/>
</dbReference>
<dbReference type="OrthoDB" id="9132167at2"/>
<feature type="region of interest" description="Disordered" evidence="2">
    <location>
        <begin position="352"/>
        <end position="371"/>
    </location>
</feature>
<organism evidence="4 5">
    <name type="scientific">Nocardioides euryhalodurans</name>
    <dbReference type="NCBI Taxonomy" id="2518370"/>
    <lineage>
        <taxon>Bacteria</taxon>
        <taxon>Bacillati</taxon>
        <taxon>Actinomycetota</taxon>
        <taxon>Actinomycetes</taxon>
        <taxon>Propionibacteriales</taxon>
        <taxon>Nocardioidaceae</taxon>
        <taxon>Nocardioides</taxon>
    </lineage>
</organism>